<dbReference type="EMBL" id="LK932467">
    <property type="protein sequence ID" value="CDS83418.1"/>
    <property type="molecule type" value="Genomic_DNA"/>
</dbReference>
<name>A0A069AUV9_CLODI</name>
<protein>
    <submittedName>
        <fullName evidence="3">Uncharacterized protein</fullName>
    </submittedName>
</protein>
<dbReference type="InterPro" id="IPR036465">
    <property type="entry name" value="vWFA_dom_sf"/>
</dbReference>
<accession>A0A069AUV9</accession>
<dbReference type="PANTHER" id="PTHR41248:SF1">
    <property type="entry name" value="NORD PROTEIN"/>
    <property type="match status" value="1"/>
</dbReference>
<evidence type="ECO:0000313" key="3">
    <source>
        <dbReference type="EMBL" id="CDT72996.1"/>
    </source>
</evidence>
<reference evidence="3" key="1">
    <citation type="submission" date="2014-07" db="EMBL/GenBank/DDBJ databases">
        <authorList>
            <person name="Monot Marc"/>
        </authorList>
    </citation>
    <scope>NUCLEOTIDE SEQUENCE</scope>
    <source>
        <strain evidence="3">7032989</strain>
        <strain evidence="2">7032994</strain>
    </source>
</reference>
<gene>
    <name evidence="3" type="ORF">BN1095_680010</name>
    <name evidence="1" type="ORF">BN1096_180010</name>
    <name evidence="2" type="ORF">BN1097_160010</name>
</gene>
<dbReference type="SUPFAM" id="SSF53300">
    <property type="entry name" value="vWA-like"/>
    <property type="match status" value="1"/>
</dbReference>
<dbReference type="EMBL" id="LK933382">
    <property type="protein sequence ID" value="CDT72996.1"/>
    <property type="molecule type" value="Genomic_DNA"/>
</dbReference>
<dbReference type="AlphaFoldDB" id="A0A069AUV9"/>
<evidence type="ECO:0000313" key="2">
    <source>
        <dbReference type="EMBL" id="CDS83514.1"/>
    </source>
</evidence>
<organism evidence="3">
    <name type="scientific">Clostridioides difficile</name>
    <name type="common">Peptoclostridium difficile</name>
    <dbReference type="NCBI Taxonomy" id="1496"/>
    <lineage>
        <taxon>Bacteria</taxon>
        <taxon>Bacillati</taxon>
        <taxon>Bacillota</taxon>
        <taxon>Clostridia</taxon>
        <taxon>Peptostreptococcales</taxon>
        <taxon>Peptostreptococcaceae</taxon>
        <taxon>Clostridioides</taxon>
    </lineage>
</organism>
<dbReference type="PANTHER" id="PTHR41248">
    <property type="entry name" value="NORD PROTEIN"/>
    <property type="match status" value="1"/>
</dbReference>
<sequence length="590" mass="68515">MKWIYDDYEFENRANNLSWTIAGDYNESIDISEKDYSSKEIGLYFAIIAGARRKYVDWDIVKKYLTNRIRKGYNKDIILGLIQVILNTIVEEKVIKDRPGIEDIRRNAYKDIVSRFTKIHNDNIMDKIKYTFVLYSMDKHPALDSMTRRIVNDIRNIDTNQDIMEILKALDVIYLTYFEYILNGEENSLIDENNVESVEVNFDTFADFMYEELYSDEEENIIESDIDSISSSMLVEGVGDFDDSKCNNSADRVIYVDEDTANKIYSKIEHYYGKTYLSKGEIKKIETQNCRNVHEGCRIHFTDGVLRSECNNVFQLKYVTRQKENNLGKFREHARMYRQQIKRLKESLSRILIEENAKSRVYSDCGTILANRAWRVGRSNNNKIFYKDIENEKGKYVIDILLDASGSQSRNQGNVAIQAYIIANALTEVGIPNRVMGFSSFLDYTILKRFKDYDDSIKNSENIFEYFCAGNNRDGLAIKSICSGLINRDEENKILIVLSDGRPNDVKIGKSSERTLRGEKAYRGIVGLRDTANEVRKARKQNILVLGVFTGKESELEAERLIYGNDFIYSRDITRFSDVVSMYLKKIIRN</sequence>
<proteinExistence type="predicted"/>
<dbReference type="RefSeq" id="WP_021366143.1">
    <property type="nucleotide sequence ID" value="NZ_BBYB01000106.1"/>
</dbReference>
<dbReference type="EMBL" id="LK932350">
    <property type="protein sequence ID" value="CDS83514.1"/>
    <property type="molecule type" value="Genomic_DNA"/>
</dbReference>
<dbReference type="Gene3D" id="3.40.50.410">
    <property type="entry name" value="von Willebrand factor, type A domain"/>
    <property type="match status" value="1"/>
</dbReference>
<evidence type="ECO:0000313" key="1">
    <source>
        <dbReference type="EMBL" id="CDS83418.1"/>
    </source>
</evidence>
<dbReference type="InterPro" id="IPR051928">
    <property type="entry name" value="NorD/CobT"/>
</dbReference>